<organism evidence="7">
    <name type="scientific">Bionectria ochroleuca</name>
    <name type="common">Gliocladium roseum</name>
    <dbReference type="NCBI Taxonomy" id="29856"/>
    <lineage>
        <taxon>Eukaryota</taxon>
        <taxon>Fungi</taxon>
        <taxon>Dikarya</taxon>
        <taxon>Ascomycota</taxon>
        <taxon>Pezizomycotina</taxon>
        <taxon>Sordariomycetes</taxon>
        <taxon>Hypocreomycetidae</taxon>
        <taxon>Hypocreales</taxon>
        <taxon>Bionectriaceae</taxon>
        <taxon>Clonostachys</taxon>
    </lineage>
</organism>
<evidence type="ECO:0000256" key="3">
    <source>
        <dbReference type="ARBA" id="ARBA00022989"/>
    </source>
</evidence>
<evidence type="ECO:0000256" key="1">
    <source>
        <dbReference type="ARBA" id="ARBA00004141"/>
    </source>
</evidence>
<evidence type="ECO:0000256" key="2">
    <source>
        <dbReference type="ARBA" id="ARBA00022692"/>
    </source>
</evidence>
<keyword evidence="4 6" id="KW-0472">Membrane</keyword>
<feature type="transmembrane region" description="Helical" evidence="6">
    <location>
        <begin position="408"/>
        <end position="428"/>
    </location>
</feature>
<dbReference type="InterPro" id="IPR011701">
    <property type="entry name" value="MFS"/>
</dbReference>
<dbReference type="EMBL" id="CDPU01000022">
    <property type="protein sequence ID" value="CEO51214.1"/>
    <property type="molecule type" value="Genomic_DNA"/>
</dbReference>
<dbReference type="PANTHER" id="PTHR23507:SF1">
    <property type="entry name" value="FI18259P1-RELATED"/>
    <property type="match status" value="1"/>
</dbReference>
<feature type="transmembrane region" description="Helical" evidence="6">
    <location>
        <begin position="383"/>
        <end position="402"/>
    </location>
</feature>
<feature type="transmembrane region" description="Helical" evidence="6">
    <location>
        <begin position="236"/>
        <end position="256"/>
    </location>
</feature>
<protein>
    <recommendedName>
        <fullName evidence="8">Major facilitator superfamily (MFS) profile domain-containing protein</fullName>
    </recommendedName>
</protein>
<feature type="transmembrane region" description="Helical" evidence="6">
    <location>
        <begin position="40"/>
        <end position="58"/>
    </location>
</feature>
<proteinExistence type="predicted"/>
<feature type="transmembrane region" description="Helical" evidence="6">
    <location>
        <begin position="349"/>
        <end position="371"/>
    </location>
</feature>
<dbReference type="GO" id="GO:0022857">
    <property type="term" value="F:transmembrane transporter activity"/>
    <property type="evidence" value="ECO:0007669"/>
    <property type="project" value="InterPro"/>
</dbReference>
<feature type="transmembrane region" description="Helical" evidence="6">
    <location>
        <begin position="476"/>
        <end position="496"/>
    </location>
</feature>
<feature type="region of interest" description="Disordered" evidence="5">
    <location>
        <begin position="260"/>
        <end position="281"/>
    </location>
</feature>
<evidence type="ECO:0000313" key="7">
    <source>
        <dbReference type="EMBL" id="CEO51214.1"/>
    </source>
</evidence>
<dbReference type="PANTHER" id="PTHR23507">
    <property type="entry name" value="ZGC:174356"/>
    <property type="match status" value="1"/>
</dbReference>
<gene>
    <name evidence="7" type="ORF">BN869_000007272_1</name>
</gene>
<keyword evidence="3 6" id="KW-1133">Transmembrane helix</keyword>
<feature type="transmembrane region" description="Helical" evidence="6">
    <location>
        <begin position="100"/>
        <end position="122"/>
    </location>
</feature>
<keyword evidence="2 6" id="KW-0812">Transmembrane</keyword>
<accession>A0A0B7K209</accession>
<dbReference type="Gene3D" id="1.20.1250.20">
    <property type="entry name" value="MFS general substrate transporter like domains"/>
    <property type="match status" value="1"/>
</dbReference>
<feature type="transmembrane region" description="Helical" evidence="6">
    <location>
        <begin position="208"/>
        <end position="230"/>
    </location>
</feature>
<dbReference type="Pfam" id="PF07690">
    <property type="entry name" value="MFS_1"/>
    <property type="match status" value="1"/>
</dbReference>
<evidence type="ECO:0000256" key="6">
    <source>
        <dbReference type="SAM" id="Phobius"/>
    </source>
</evidence>
<comment type="subcellular location">
    <subcellularLocation>
        <location evidence="1">Membrane</location>
        <topology evidence="1">Multi-pass membrane protein</topology>
    </subcellularLocation>
</comment>
<name>A0A0B7K209_BIOOC</name>
<reference evidence="7" key="1">
    <citation type="submission" date="2015-01" db="EMBL/GenBank/DDBJ databases">
        <authorList>
            <person name="Durling Mikael"/>
        </authorList>
    </citation>
    <scope>NUCLEOTIDE SEQUENCE</scope>
</reference>
<dbReference type="InterPro" id="IPR036259">
    <property type="entry name" value="MFS_trans_sf"/>
</dbReference>
<feature type="transmembrane region" description="Helical" evidence="6">
    <location>
        <begin position="293"/>
        <end position="316"/>
    </location>
</feature>
<sequence>MAGDTERSPLLGQRSHSPSTSTRLGDAVHGLSREARGQNIIILMLCVILFFASWANGFTQIPLLRLVEDRICHEYYDMSMSPLEPIDEKLCKGEWIQSRLAFILSISSAIGALAGFLAAFPWGAAADRIGRKPILTLALTGMALEVVWDIAVVWFHNMPIKLIWLGGVLNIVGGGNAIIIGMIFSIATDATTDEERQVFNIHLEAVAFLRLHVAGMAGSLVSPTLCALVMERASPWICQWIGVSLLIFGSVAIYAVPNPPKPSHSPSHDEQESDSDDEDPVNRKRVSKLLKMISLPITPSLFIFFLLTFLSIPVALATQMFMSQYASKRYHIKLASTGYIQSTFGVGHIIQAFVILPFVSHLLTSATIPAIFRVKDEKVRDVVLLRGSFFFLIVGLIVVGLATDLIGFMFGLVVLVLGSGYASLLKSLMSLYADAKHRSRLFSLIGMVEVLARVYSEPALAGLYSLGLRHGGGWIGIPYFGVALFIAVCLALLSFVKLPKSNEAVAN</sequence>
<evidence type="ECO:0000256" key="5">
    <source>
        <dbReference type="SAM" id="MobiDB-lite"/>
    </source>
</evidence>
<feature type="compositionally biased region" description="Polar residues" evidence="5">
    <location>
        <begin position="14"/>
        <end position="23"/>
    </location>
</feature>
<dbReference type="AlphaFoldDB" id="A0A0B7K209"/>
<evidence type="ECO:0008006" key="8">
    <source>
        <dbReference type="Google" id="ProtNLM"/>
    </source>
</evidence>
<feature type="region of interest" description="Disordered" evidence="5">
    <location>
        <begin position="1"/>
        <end position="25"/>
    </location>
</feature>
<feature type="transmembrane region" description="Helical" evidence="6">
    <location>
        <begin position="162"/>
        <end position="187"/>
    </location>
</feature>
<feature type="transmembrane region" description="Helical" evidence="6">
    <location>
        <begin position="134"/>
        <end position="156"/>
    </location>
</feature>
<evidence type="ECO:0000256" key="4">
    <source>
        <dbReference type="ARBA" id="ARBA00023136"/>
    </source>
</evidence>
<dbReference type="SUPFAM" id="SSF103473">
    <property type="entry name" value="MFS general substrate transporter"/>
    <property type="match status" value="1"/>
</dbReference>
<dbReference type="GO" id="GO:0016020">
    <property type="term" value="C:membrane"/>
    <property type="evidence" value="ECO:0007669"/>
    <property type="project" value="UniProtKB-SubCell"/>
</dbReference>